<feature type="coiled-coil region" evidence="1">
    <location>
        <begin position="50"/>
        <end position="98"/>
    </location>
</feature>
<dbReference type="HOGENOM" id="CLU_170379_1_0_5"/>
<protein>
    <recommendedName>
        <fullName evidence="4">DUF4164 family protein</fullName>
    </recommendedName>
</protein>
<dbReference type="EMBL" id="CP000524">
    <property type="protein sequence ID" value="ABM44554.1"/>
    <property type="molecule type" value="Genomic_DNA"/>
</dbReference>
<sequence>MICFCEKMIKGEIVMNQETTALPEVLKKLDNALKTLETTIINHNILMDKHNEWEEEIQYMNADRNRLAQELDNSEARAERLKEANKEVSRRLITAMEAIRTLLDR</sequence>
<dbReference type="Pfam" id="PF13747">
    <property type="entry name" value="DUF4164"/>
    <property type="match status" value="1"/>
</dbReference>
<dbReference type="AlphaFoldDB" id="A1UR71"/>
<evidence type="ECO:0000313" key="2">
    <source>
        <dbReference type="EMBL" id="ABM44554.1"/>
    </source>
</evidence>
<reference evidence="2 3" key="1">
    <citation type="submission" date="2006-12" db="EMBL/GenBank/DDBJ databases">
        <authorList>
            <person name="Hendrix L."/>
            <person name="Mohamoud Y."/>
            <person name="Radune D."/>
            <person name="Shvartsbeyn A."/>
            <person name="Daugherty S."/>
            <person name="Dodson R."/>
            <person name="Durkin A.S."/>
            <person name="Harkins D."/>
            <person name="Huot H."/>
            <person name="Kothari S.P."/>
            <person name="Madupu R."/>
            <person name="Li J."/>
            <person name="Nelson W.C."/>
            <person name="Shrivastava S."/>
            <person name="Giglio M.G."/>
            <person name="Haft D."/>
            <person name="Selengut J."/>
            <person name="Fraser-Ligget C."/>
            <person name="Seshadri R."/>
        </authorList>
    </citation>
    <scope>NUCLEOTIDE SEQUENCE [LARGE SCALE GENOMIC DNA]</scope>
    <source>
        <strain evidence="3">ATCC 35685 / NCTC 12138 / KC583</strain>
    </source>
</reference>
<name>A1UR71_BARBK</name>
<accession>A1UR71</accession>
<evidence type="ECO:0000256" key="1">
    <source>
        <dbReference type="SAM" id="Coils"/>
    </source>
</evidence>
<dbReference type="InterPro" id="IPR025310">
    <property type="entry name" value="DUF4164"/>
</dbReference>
<dbReference type="Proteomes" id="UP000000643">
    <property type="component" value="Chromosome"/>
</dbReference>
<dbReference type="STRING" id="360095.BARBAKC583_0136"/>
<dbReference type="KEGG" id="bbk:BARBAKC583_0136"/>
<organism evidence="2 3">
    <name type="scientific">Bartonella bacilliformis (strain ATCC 35685 / KC583 / Herrer 020/F12,63)</name>
    <dbReference type="NCBI Taxonomy" id="360095"/>
    <lineage>
        <taxon>Bacteria</taxon>
        <taxon>Pseudomonadati</taxon>
        <taxon>Pseudomonadota</taxon>
        <taxon>Alphaproteobacteria</taxon>
        <taxon>Hyphomicrobiales</taxon>
        <taxon>Bartonellaceae</taxon>
        <taxon>Bartonella</taxon>
    </lineage>
</organism>
<gene>
    <name evidence="2" type="ordered locus">BARBAKC583_0136</name>
</gene>
<evidence type="ECO:0000313" key="3">
    <source>
        <dbReference type="Proteomes" id="UP000000643"/>
    </source>
</evidence>
<keyword evidence="1" id="KW-0175">Coiled coil</keyword>
<proteinExistence type="predicted"/>
<evidence type="ECO:0008006" key="4">
    <source>
        <dbReference type="Google" id="ProtNLM"/>
    </source>
</evidence>
<dbReference type="eggNOG" id="ENOG50334CR">
    <property type="taxonomic scope" value="Bacteria"/>
</dbReference>